<keyword evidence="8" id="KW-1185">Reference proteome</keyword>
<name>C7RD06_KANKD</name>
<protein>
    <recommendedName>
        <fullName evidence="6">Glucose-methanol-choline oxidoreductase C-terminal domain-containing protein</fullName>
    </recommendedName>
</protein>
<dbReference type="SUPFAM" id="SSF51905">
    <property type="entry name" value="FAD/NAD(P)-binding domain"/>
    <property type="match status" value="1"/>
</dbReference>
<dbReference type="InterPro" id="IPR007867">
    <property type="entry name" value="GMC_OxRtase_C"/>
</dbReference>
<dbReference type="STRING" id="523791.Kkor_1736"/>
<dbReference type="eggNOG" id="COG2303">
    <property type="taxonomic scope" value="Bacteria"/>
</dbReference>
<keyword evidence="3" id="KW-0285">Flavoprotein</keyword>
<evidence type="ECO:0000256" key="2">
    <source>
        <dbReference type="ARBA" id="ARBA00010790"/>
    </source>
</evidence>
<gene>
    <name evidence="7" type="ordered locus">Kkor_1736</name>
</gene>
<dbReference type="RefSeq" id="WP_015780754.1">
    <property type="nucleotide sequence ID" value="NC_013166.1"/>
</dbReference>
<sequence>MSFNYSKFFKGTNPEPAGESQGYPVPGRQSATADEIAGNAFFASQCDWQNVVNEEYDYIVIGTGPTGVAFIEQIYSLNPKAKILVLERGGFWLPVHYQMLPDAFAQTTGSPPTTYPWSRTRKMVTTTPDFFQAGYIPVVGGRSTYWSAWSPSPTPNLMRDWPQEMIDVTLQPNFWERAKKFLHVTSMDKINDGVYGNLQSQLDTNIANNFKQFVPSAENAFPAPIAVANPEWKTVKFYKYSTVGTLLNIHQKQKDLSQTGDGTALTIADQCVVEQLVHDDEGQVIAISTSRGSVNVANAKIILAMGAIPPATLLMNSFKDSLPNAGQRYTGHFMSHVTARVKRSAFDDLSDLEIGAIYLEGKASNDLQYHVQASVFAEQNPAKDSTTLARECPDAAAAPTSKQMLGSEDYVVFVCATLGEVSEKNDNNWIKLNQNQDPTTNINLQLLLGDEDRQLWDELDDATYQTIAALSSKQSTPEIEYWVDKPDGSGYWTSDKPPQEQIRLNIIVHEASQLWVGTDPNDSVVGLDYRPHGVNNVYVTGAGLFPTSGSWNPTLTMCGFAQDLATKLEQ</sequence>
<feature type="domain" description="Glucose-methanol-choline oxidoreductase C-terminal" evidence="6">
    <location>
        <begin position="428"/>
        <end position="561"/>
    </location>
</feature>
<organism evidence="7 8">
    <name type="scientific">Kangiella koreensis (strain DSM 16069 / JCM 12317 / KCTC 12182 / SW-125)</name>
    <dbReference type="NCBI Taxonomy" id="523791"/>
    <lineage>
        <taxon>Bacteria</taxon>
        <taxon>Pseudomonadati</taxon>
        <taxon>Pseudomonadota</taxon>
        <taxon>Gammaproteobacteria</taxon>
        <taxon>Kangiellales</taxon>
        <taxon>Kangiellaceae</taxon>
        <taxon>Kangiella</taxon>
    </lineage>
</organism>
<reference evidence="7 8" key="1">
    <citation type="journal article" date="2009" name="Stand. Genomic Sci.">
        <title>Complete genome sequence of Kangiella koreensis type strain (SW-125).</title>
        <authorList>
            <person name="Han C."/>
            <person name="Sikorski J."/>
            <person name="Lapidus A."/>
            <person name="Nolan M."/>
            <person name="Glavina Del Rio T."/>
            <person name="Tice H."/>
            <person name="Cheng J.F."/>
            <person name="Lucas S."/>
            <person name="Chen F."/>
            <person name="Copeland A."/>
            <person name="Ivanova N."/>
            <person name="Mavromatis K."/>
            <person name="Ovchinnikova G."/>
            <person name="Pati A."/>
            <person name="Bruce D."/>
            <person name="Goodwin L."/>
            <person name="Pitluck S."/>
            <person name="Chen A."/>
            <person name="Palaniappan K."/>
            <person name="Land M."/>
            <person name="Hauser L."/>
            <person name="Chang Y.J."/>
            <person name="Jeffries C.D."/>
            <person name="Chain P."/>
            <person name="Saunders E."/>
            <person name="Brettin T."/>
            <person name="Goker M."/>
            <person name="Tindall B.J."/>
            <person name="Bristow J."/>
            <person name="Eisen J.A."/>
            <person name="Markowitz V."/>
            <person name="Hugenholtz P."/>
            <person name="Kyrpides N.C."/>
            <person name="Klenk H.P."/>
            <person name="Detter J.C."/>
        </authorList>
    </citation>
    <scope>NUCLEOTIDE SEQUENCE [LARGE SCALE GENOMIC DNA]</scope>
    <source>
        <strain evidence="8">DSM 16069 / KCTC 12182 / SW-125</strain>
    </source>
</reference>
<dbReference type="AlphaFoldDB" id="C7RD06"/>
<evidence type="ECO:0000259" key="6">
    <source>
        <dbReference type="Pfam" id="PF05199"/>
    </source>
</evidence>
<dbReference type="InParanoid" id="C7RD06"/>
<proteinExistence type="inferred from homology"/>
<comment type="cofactor">
    <cofactor evidence="1">
        <name>FAD</name>
        <dbReference type="ChEBI" id="CHEBI:57692"/>
    </cofactor>
</comment>
<dbReference type="Gene3D" id="3.50.50.60">
    <property type="entry name" value="FAD/NAD(P)-binding domain"/>
    <property type="match status" value="2"/>
</dbReference>
<dbReference type="GO" id="GO:0016614">
    <property type="term" value="F:oxidoreductase activity, acting on CH-OH group of donors"/>
    <property type="evidence" value="ECO:0007669"/>
    <property type="project" value="InterPro"/>
</dbReference>
<evidence type="ECO:0000256" key="5">
    <source>
        <dbReference type="ARBA" id="ARBA00023002"/>
    </source>
</evidence>
<accession>C7RD06</accession>
<evidence type="ECO:0000256" key="4">
    <source>
        <dbReference type="ARBA" id="ARBA00022827"/>
    </source>
</evidence>
<dbReference type="EMBL" id="CP001707">
    <property type="protein sequence ID" value="ACV27148.1"/>
    <property type="molecule type" value="Genomic_DNA"/>
</dbReference>
<keyword evidence="4" id="KW-0274">FAD</keyword>
<comment type="similarity">
    <text evidence="2">Belongs to the GMC oxidoreductase family.</text>
</comment>
<keyword evidence="5" id="KW-0560">Oxidoreductase</keyword>
<evidence type="ECO:0000256" key="1">
    <source>
        <dbReference type="ARBA" id="ARBA00001974"/>
    </source>
</evidence>
<dbReference type="KEGG" id="kko:Kkor_1736"/>
<dbReference type="Pfam" id="PF05199">
    <property type="entry name" value="GMC_oxred_C"/>
    <property type="match status" value="1"/>
</dbReference>
<dbReference type="InterPro" id="IPR036188">
    <property type="entry name" value="FAD/NAD-bd_sf"/>
</dbReference>
<dbReference type="PANTHER" id="PTHR42784:SF1">
    <property type="entry name" value="PYRANOSE 2-OXIDASE"/>
    <property type="match status" value="1"/>
</dbReference>
<evidence type="ECO:0000256" key="3">
    <source>
        <dbReference type="ARBA" id="ARBA00022630"/>
    </source>
</evidence>
<dbReference type="InterPro" id="IPR051473">
    <property type="entry name" value="P2Ox-like"/>
</dbReference>
<evidence type="ECO:0000313" key="7">
    <source>
        <dbReference type="EMBL" id="ACV27148.1"/>
    </source>
</evidence>
<dbReference type="OrthoDB" id="9787779at2"/>
<dbReference type="PANTHER" id="PTHR42784">
    <property type="entry name" value="PYRANOSE 2-OXIDASE"/>
    <property type="match status" value="1"/>
</dbReference>
<dbReference type="Proteomes" id="UP000001231">
    <property type="component" value="Chromosome"/>
</dbReference>
<evidence type="ECO:0000313" key="8">
    <source>
        <dbReference type="Proteomes" id="UP000001231"/>
    </source>
</evidence>
<dbReference type="HOGENOM" id="CLU_494175_0_0_6"/>